<organism evidence="6 7">
    <name type="scientific">Shewanella nanhaiensis</name>
    <dbReference type="NCBI Taxonomy" id="2864872"/>
    <lineage>
        <taxon>Bacteria</taxon>
        <taxon>Pseudomonadati</taxon>
        <taxon>Pseudomonadota</taxon>
        <taxon>Gammaproteobacteria</taxon>
        <taxon>Alteromonadales</taxon>
        <taxon>Shewanellaceae</taxon>
        <taxon>Shewanella</taxon>
    </lineage>
</organism>
<dbReference type="SUPFAM" id="SSF55073">
    <property type="entry name" value="Nucleotide cyclase"/>
    <property type="match status" value="1"/>
</dbReference>
<evidence type="ECO:0000313" key="7">
    <source>
        <dbReference type="Proteomes" id="UP001195963"/>
    </source>
</evidence>
<dbReference type="SMART" id="SM00267">
    <property type="entry name" value="GGDEF"/>
    <property type="match status" value="1"/>
</dbReference>
<dbReference type="NCBIfam" id="TIGR00254">
    <property type="entry name" value="GGDEF"/>
    <property type="match status" value="1"/>
</dbReference>
<feature type="transmembrane region" description="Helical" evidence="4">
    <location>
        <begin position="280"/>
        <end position="298"/>
    </location>
</feature>
<feature type="coiled-coil region" evidence="3">
    <location>
        <begin position="423"/>
        <end position="457"/>
    </location>
</feature>
<feature type="transmembrane region" description="Helical" evidence="4">
    <location>
        <begin position="218"/>
        <end position="238"/>
    </location>
</feature>
<feature type="domain" description="GGDEF" evidence="5">
    <location>
        <begin position="485"/>
        <end position="620"/>
    </location>
</feature>
<keyword evidence="4" id="KW-1133">Transmembrane helix</keyword>
<dbReference type="RefSeq" id="WP_220111784.1">
    <property type="nucleotide sequence ID" value="NZ_JAHZST010000030.1"/>
</dbReference>
<dbReference type="InterPro" id="IPR011622">
    <property type="entry name" value="7TMR_DISM_rcpt_extracell_dom2"/>
</dbReference>
<sequence>MKLINLILVILTLLLSYPLKSETLLALSGDSDKSLRISPWLYYTFESEGDGIEQIRKFSTTQWDRLSLSDNNHIALKPFWIKFSVYNAESQVINRLLSLGNPHIDKLDIYHFAQNKLVNHTQVGDTFPFHQRPVINNLFIYPFKLAPEVVNTFYIRVDTEGSANLPLSLWSPNAFAQHTEASALSKGFQLGALAAIGFFSLCIAITSRSFSYSYYAGYVLSVTLLVATLQGLAFRFIWPDWPMLQHLMITTLVPLSIFFAILFTEKVLLLKYHSLPMLRLCRYSSAAALLLLFITPMLEYSQAQYINIISVLLVTTLLMGIASILAIRGHKLARLYTLAWSGMLIGSFITGSSYLGLITLPIKHLTPLMVGLTFEIIFMASILAIRYNDERKLKLQTQQEALLQSQRIRKTKEEALLIEANSNEKLEQMVQERTLELEIALRELNEANQKLTEQATTDSLTGVKNRAAFDKRLQAEGRLSRRQQTPMAILMLDIDRFKSINDNYGHLAGDQILRFIAQTLKEKLKRPADLVSRFGGEEFAIILPNTDQPGAVQVAEQIRKTIYDLPISWENIDIPLTISIGVSSEIMQSETQPTKLLEQADKALYRAKNDGRNRVMVYTPEPQKEIDHTQS</sequence>
<comment type="caution">
    <text evidence="6">The sequence shown here is derived from an EMBL/GenBank/DDBJ whole genome shotgun (WGS) entry which is preliminary data.</text>
</comment>
<dbReference type="Pfam" id="PF07695">
    <property type="entry name" value="7TMR-DISM_7TM"/>
    <property type="match status" value="1"/>
</dbReference>
<keyword evidence="3" id="KW-0175">Coiled coil</keyword>
<dbReference type="Proteomes" id="UP001195963">
    <property type="component" value="Unassembled WGS sequence"/>
</dbReference>
<protein>
    <recommendedName>
        <fullName evidence="1">diguanylate cyclase</fullName>
        <ecNumber evidence="1">2.7.7.65</ecNumber>
    </recommendedName>
</protein>
<keyword evidence="4" id="KW-0812">Transmembrane</keyword>
<evidence type="ECO:0000256" key="4">
    <source>
        <dbReference type="SAM" id="Phobius"/>
    </source>
</evidence>
<feature type="transmembrane region" description="Helical" evidence="4">
    <location>
        <begin position="368"/>
        <end position="387"/>
    </location>
</feature>
<keyword evidence="4" id="KW-0472">Membrane</keyword>
<evidence type="ECO:0000256" key="1">
    <source>
        <dbReference type="ARBA" id="ARBA00012528"/>
    </source>
</evidence>
<dbReference type="CDD" id="cd01949">
    <property type="entry name" value="GGDEF"/>
    <property type="match status" value="1"/>
</dbReference>
<feature type="transmembrane region" description="Helical" evidence="4">
    <location>
        <begin position="338"/>
        <end position="362"/>
    </location>
</feature>
<evidence type="ECO:0000313" key="6">
    <source>
        <dbReference type="EMBL" id="MBW8186546.1"/>
    </source>
</evidence>
<dbReference type="InterPro" id="IPR029787">
    <property type="entry name" value="Nucleotide_cyclase"/>
</dbReference>
<dbReference type="Pfam" id="PF07696">
    <property type="entry name" value="7TMR-DISMED2"/>
    <property type="match status" value="1"/>
</dbReference>
<gene>
    <name evidence="6" type="ORF">K0625_23295</name>
</gene>
<comment type="catalytic activity">
    <reaction evidence="2">
        <text>2 GTP = 3',3'-c-di-GMP + 2 diphosphate</text>
        <dbReference type="Rhea" id="RHEA:24898"/>
        <dbReference type="ChEBI" id="CHEBI:33019"/>
        <dbReference type="ChEBI" id="CHEBI:37565"/>
        <dbReference type="ChEBI" id="CHEBI:58805"/>
        <dbReference type="EC" id="2.7.7.65"/>
    </reaction>
</comment>
<dbReference type="EC" id="2.7.7.65" evidence="1"/>
<feature type="transmembrane region" description="Helical" evidence="4">
    <location>
        <begin position="304"/>
        <end position="326"/>
    </location>
</feature>
<dbReference type="PANTHER" id="PTHR45138:SF9">
    <property type="entry name" value="DIGUANYLATE CYCLASE DGCM-RELATED"/>
    <property type="match status" value="1"/>
</dbReference>
<accession>A0ABS7EA63</accession>
<dbReference type="InterPro" id="IPR050469">
    <property type="entry name" value="Diguanylate_Cyclase"/>
</dbReference>
<evidence type="ECO:0000256" key="3">
    <source>
        <dbReference type="SAM" id="Coils"/>
    </source>
</evidence>
<evidence type="ECO:0000256" key="2">
    <source>
        <dbReference type="ARBA" id="ARBA00034247"/>
    </source>
</evidence>
<feature type="transmembrane region" description="Helical" evidence="4">
    <location>
        <begin position="244"/>
        <end position="268"/>
    </location>
</feature>
<dbReference type="PANTHER" id="PTHR45138">
    <property type="entry name" value="REGULATORY COMPONENTS OF SENSORY TRANSDUCTION SYSTEM"/>
    <property type="match status" value="1"/>
</dbReference>
<dbReference type="EMBL" id="JAHZST010000030">
    <property type="protein sequence ID" value="MBW8186546.1"/>
    <property type="molecule type" value="Genomic_DNA"/>
</dbReference>
<dbReference type="InterPro" id="IPR000160">
    <property type="entry name" value="GGDEF_dom"/>
</dbReference>
<dbReference type="Gene3D" id="3.30.70.270">
    <property type="match status" value="1"/>
</dbReference>
<proteinExistence type="predicted"/>
<dbReference type="PROSITE" id="PS50887">
    <property type="entry name" value="GGDEF"/>
    <property type="match status" value="1"/>
</dbReference>
<keyword evidence="7" id="KW-1185">Reference proteome</keyword>
<name>A0ABS7EA63_9GAMM</name>
<dbReference type="Gene3D" id="2.60.40.2380">
    <property type="match status" value="1"/>
</dbReference>
<dbReference type="InterPro" id="IPR011623">
    <property type="entry name" value="7TMR_DISM_rcpt_extracell_dom1"/>
</dbReference>
<dbReference type="Pfam" id="PF00990">
    <property type="entry name" value="GGDEF"/>
    <property type="match status" value="1"/>
</dbReference>
<evidence type="ECO:0000259" key="5">
    <source>
        <dbReference type="PROSITE" id="PS50887"/>
    </source>
</evidence>
<feature type="transmembrane region" description="Helical" evidence="4">
    <location>
        <begin position="187"/>
        <end position="206"/>
    </location>
</feature>
<reference evidence="6 7" key="1">
    <citation type="submission" date="2021-07" db="EMBL/GenBank/DDBJ databases">
        <title>Shewanella sp. nov, isolated from SCS.</title>
        <authorList>
            <person name="Cao W.R."/>
        </authorList>
    </citation>
    <scope>NUCLEOTIDE SEQUENCE [LARGE SCALE GENOMIC DNA]</scope>
    <source>
        <strain evidence="6 7">NR704-98</strain>
    </source>
</reference>
<dbReference type="InterPro" id="IPR043128">
    <property type="entry name" value="Rev_trsase/Diguanyl_cyclase"/>
</dbReference>